<organism evidence="1 2">
    <name type="scientific">Cryoendolithus antarcticus</name>
    <dbReference type="NCBI Taxonomy" id="1507870"/>
    <lineage>
        <taxon>Eukaryota</taxon>
        <taxon>Fungi</taxon>
        <taxon>Dikarya</taxon>
        <taxon>Ascomycota</taxon>
        <taxon>Pezizomycotina</taxon>
        <taxon>Dothideomycetes</taxon>
        <taxon>Dothideomycetidae</taxon>
        <taxon>Cladosporiales</taxon>
        <taxon>Cladosporiaceae</taxon>
        <taxon>Cryoendolithus</taxon>
    </lineage>
</organism>
<name>A0A1V8T957_9PEZI</name>
<proteinExistence type="predicted"/>
<dbReference type="STRING" id="1507870.A0A1V8T957"/>
<keyword evidence="2" id="KW-1185">Reference proteome</keyword>
<protein>
    <submittedName>
        <fullName evidence="1">Uncharacterized protein</fullName>
    </submittedName>
</protein>
<dbReference type="Proteomes" id="UP000192596">
    <property type="component" value="Unassembled WGS sequence"/>
</dbReference>
<dbReference type="InParanoid" id="A0A1V8T957"/>
<evidence type="ECO:0000313" key="1">
    <source>
        <dbReference type="EMBL" id="OQO07722.1"/>
    </source>
</evidence>
<gene>
    <name evidence="1" type="ORF">B0A48_07419</name>
</gene>
<sequence length="153" mass="17204">MRMFSEQSSSSHNLPEATTYKLLIDCLRMRQEDTYSFAGDTMVGTIYNSEPSSIPAFRKFIAKAEKAQILPPWWKASSTTHCLHLSASDEGFSLECAQEKSDIQETWKDHYMPMKLRMLAKVVYGNVPFPEARDVLGSMVQAEAGQGRLLGGF</sequence>
<comment type="caution">
    <text evidence="1">The sequence shown here is derived from an EMBL/GenBank/DDBJ whole genome shotgun (WGS) entry which is preliminary data.</text>
</comment>
<evidence type="ECO:0000313" key="2">
    <source>
        <dbReference type="Proteomes" id="UP000192596"/>
    </source>
</evidence>
<dbReference type="AlphaFoldDB" id="A0A1V8T957"/>
<accession>A0A1V8T957</accession>
<dbReference type="OrthoDB" id="432970at2759"/>
<dbReference type="EMBL" id="NAJO01000014">
    <property type="protein sequence ID" value="OQO07722.1"/>
    <property type="molecule type" value="Genomic_DNA"/>
</dbReference>
<reference evidence="2" key="1">
    <citation type="submission" date="2017-03" db="EMBL/GenBank/DDBJ databases">
        <title>Genomes of endolithic fungi from Antarctica.</title>
        <authorList>
            <person name="Coleine C."/>
            <person name="Masonjones S."/>
            <person name="Stajich J.E."/>
        </authorList>
    </citation>
    <scope>NUCLEOTIDE SEQUENCE [LARGE SCALE GENOMIC DNA]</scope>
    <source>
        <strain evidence="2">CCFEE 5527</strain>
    </source>
</reference>